<evidence type="ECO:0000259" key="11">
    <source>
        <dbReference type="Pfam" id="PF03768"/>
    </source>
</evidence>
<dbReference type="GO" id="GO:0042742">
    <property type="term" value="P:defense response to bacterium"/>
    <property type="evidence" value="ECO:0007669"/>
    <property type="project" value="UniProtKB-KW"/>
</dbReference>
<dbReference type="InterPro" id="IPR005521">
    <property type="entry name" value="Attacin_C"/>
</dbReference>
<evidence type="ECO:0000313" key="13">
    <source>
        <dbReference type="EMBL" id="AKJ54492.1"/>
    </source>
</evidence>
<keyword evidence="4" id="KW-0929">Antimicrobial</keyword>
<keyword evidence="9" id="KW-0044">Antibiotic</keyword>
<dbReference type="AlphaFoldDB" id="A0A0G3DJL6"/>
<evidence type="ECO:0000256" key="2">
    <source>
        <dbReference type="ARBA" id="ARBA00007550"/>
    </source>
</evidence>
<accession>A0A0G3DJL6</accession>
<reference evidence="13" key="1">
    <citation type="journal article" date="2015" name="PLoS ONE">
        <title>Dissimilar Regulation of Antimicrobial Proteins in the Midgut of Spodoptera exigua Larvae Challenged with Bacillus thuringiensis Toxins or Baculovirus.</title>
        <authorList>
            <person name="Crava C.M."/>
            <person name="Jakubowska A.K."/>
            <person name="Escriche B."/>
            <person name="Herrero S."/>
            <person name="Bel Y."/>
        </authorList>
    </citation>
    <scope>NUCLEOTIDE SEQUENCE</scope>
</reference>
<dbReference type="GO" id="GO:0045087">
    <property type="term" value="P:innate immune response"/>
    <property type="evidence" value="ECO:0007669"/>
    <property type="project" value="UniProtKB-KW"/>
</dbReference>
<dbReference type="Pfam" id="PF03769">
    <property type="entry name" value="Attacin_C"/>
    <property type="match status" value="1"/>
</dbReference>
<proteinExistence type="evidence at transcript level"/>
<organism evidence="13">
    <name type="scientific">Spodoptera exigua</name>
    <name type="common">Beet armyworm</name>
    <name type="synonym">Noctua fulgens</name>
    <dbReference type="NCBI Taxonomy" id="7107"/>
    <lineage>
        <taxon>Eukaryota</taxon>
        <taxon>Metazoa</taxon>
        <taxon>Ecdysozoa</taxon>
        <taxon>Arthropoda</taxon>
        <taxon>Hexapoda</taxon>
        <taxon>Insecta</taxon>
        <taxon>Pterygota</taxon>
        <taxon>Neoptera</taxon>
        <taxon>Endopterygota</taxon>
        <taxon>Lepidoptera</taxon>
        <taxon>Glossata</taxon>
        <taxon>Ditrysia</taxon>
        <taxon>Noctuoidea</taxon>
        <taxon>Noctuidae</taxon>
        <taxon>Amphipyrinae</taxon>
        <taxon>Spodoptera</taxon>
    </lineage>
</organism>
<keyword evidence="7 10" id="KW-0732">Signal</keyword>
<evidence type="ECO:0000256" key="6">
    <source>
        <dbReference type="ARBA" id="ARBA00022685"/>
    </source>
</evidence>
<dbReference type="Pfam" id="PF03768">
    <property type="entry name" value="Attacin_N"/>
    <property type="match status" value="1"/>
</dbReference>
<name>A0A0G3DJL6_SPOEX</name>
<evidence type="ECO:0000256" key="9">
    <source>
        <dbReference type="ARBA" id="ARBA00023022"/>
    </source>
</evidence>
<feature type="chain" id="PRO_5005184135" evidence="10">
    <location>
        <begin position="17"/>
        <end position="235"/>
    </location>
</feature>
<evidence type="ECO:0000256" key="1">
    <source>
        <dbReference type="ARBA" id="ARBA00004613"/>
    </source>
</evidence>
<evidence type="ECO:0000256" key="8">
    <source>
        <dbReference type="ARBA" id="ARBA00022859"/>
    </source>
</evidence>
<protein>
    <submittedName>
        <fullName evidence="13">Attacin 2</fullName>
    </submittedName>
</protein>
<keyword evidence="8" id="KW-0391">Immunity</keyword>
<comment type="subcellular location">
    <subcellularLocation>
        <location evidence="1">Secreted</location>
    </subcellularLocation>
</comment>
<dbReference type="InterPro" id="IPR005520">
    <property type="entry name" value="Attacin_N"/>
</dbReference>
<keyword evidence="5" id="KW-0399">Innate immunity</keyword>
<evidence type="ECO:0000256" key="5">
    <source>
        <dbReference type="ARBA" id="ARBA00022588"/>
    </source>
</evidence>
<dbReference type="GO" id="GO:0005576">
    <property type="term" value="C:extracellular region"/>
    <property type="evidence" value="ECO:0007669"/>
    <property type="project" value="UniProtKB-SubCell"/>
</dbReference>
<dbReference type="EMBL" id="KP056510">
    <property type="protein sequence ID" value="AKJ54492.1"/>
    <property type="molecule type" value="mRNA"/>
</dbReference>
<keyword evidence="6" id="KW-0165">Cleavage on pair of basic residues</keyword>
<keyword evidence="3" id="KW-0964">Secreted</keyword>
<evidence type="ECO:0000256" key="4">
    <source>
        <dbReference type="ARBA" id="ARBA00022529"/>
    </source>
</evidence>
<feature type="domain" description="Attacin C-terminal" evidence="12">
    <location>
        <begin position="115"/>
        <end position="235"/>
    </location>
</feature>
<comment type="similarity">
    <text evidence="2">Belongs to the attacin/sarcotoxin-2 family.</text>
</comment>
<evidence type="ECO:0000256" key="7">
    <source>
        <dbReference type="ARBA" id="ARBA00022729"/>
    </source>
</evidence>
<sequence>MYSALLLTAVVVGATAWETVPSPEQYLNLGDFYQYLHEPSHRRQTRQLHGSTFVNSDKTSGINARLPFASSKNNVFSAIGGANFDANRHLQSATYGLAMDNAAGHGLSLTNTRIPNFGNRITAAGHANLFHNQNHDLTANAFLSRNMPTIPQVPNFNTVGGGLDYMYKNKVGGSLGVAHTPFLQRTDYSANGMVNLFRNKDTSLDFNVGLSKSVSPFMPNSRWEPSTGFTLRKFF</sequence>
<feature type="domain" description="Attacin N-terminal" evidence="11">
    <location>
        <begin position="48"/>
        <end position="113"/>
    </location>
</feature>
<evidence type="ECO:0000256" key="3">
    <source>
        <dbReference type="ARBA" id="ARBA00022525"/>
    </source>
</evidence>
<evidence type="ECO:0000256" key="10">
    <source>
        <dbReference type="SAM" id="SignalP"/>
    </source>
</evidence>
<feature type="signal peptide" evidence="10">
    <location>
        <begin position="1"/>
        <end position="16"/>
    </location>
</feature>
<evidence type="ECO:0000259" key="12">
    <source>
        <dbReference type="Pfam" id="PF03769"/>
    </source>
</evidence>